<protein>
    <submittedName>
        <fullName evidence="9">MFS transporter</fullName>
    </submittedName>
</protein>
<sequence length="550" mass="59658">MNKPMIVFAMSIGIFLCMLDTTIMNIALPAMQSGLDIPLNSLSWALNVYTILFATLTIPIGKLADIYGRNKIYLIGLIGFFVGSAICGLSPNLTILIIGRSIQSVSAAILFPSGMTIGISTSTKETRTKTIAALGITQGLASVLGPVIGGIVTQYFNWRWIFFINLPLVIITFILCVNFLQFKNETKISESIDWIGSGLSMIMLFTLVLRLIQGNGWKWNSPAIISLFAISITSLILFIFTERKSTSPMVDLKLFSNKQFNGAAVAILLSNLFLVGVNVILPTFFTKVENKTEFVAALLITPISLMVFIFSPIAALLIDRFGARIIISLGFISMAASYFLLFNIDPNNIYELVPACLLLGFGYGIIAGPIMVLAASDFEGSLLTASQSVTGVLGRIGITLAVAIFVSTLTSNITFEKAKSVAQAETITQKMNVPSKYQKDTFASAKKSINSGGGKSDSHISEKNVIAKESRLILEENNLLNAPTVVQAAVVTRVTRKVSGIFSIINGASKKIVTTTKTNIKSAYTDLYRNAFWFVLIAGFSGLLFEKRKA</sequence>
<organism evidence="9 10">
    <name type="scientific">Companilactobacillus mishanensis</name>
    <dbReference type="NCBI Taxonomy" id="2486008"/>
    <lineage>
        <taxon>Bacteria</taxon>
        <taxon>Bacillati</taxon>
        <taxon>Bacillota</taxon>
        <taxon>Bacilli</taxon>
        <taxon>Lactobacillales</taxon>
        <taxon>Lactobacillaceae</taxon>
        <taxon>Companilactobacillus</taxon>
    </lineage>
</organism>
<dbReference type="InterPro" id="IPR004638">
    <property type="entry name" value="EmrB-like"/>
</dbReference>
<feature type="transmembrane region" description="Helical" evidence="7">
    <location>
        <begin position="527"/>
        <end position="545"/>
    </location>
</feature>
<dbReference type="EMBL" id="VDFM01000014">
    <property type="protein sequence ID" value="MQS53263.1"/>
    <property type="molecule type" value="Genomic_DNA"/>
</dbReference>
<keyword evidence="5 7" id="KW-1133">Transmembrane helix</keyword>
<evidence type="ECO:0000256" key="2">
    <source>
        <dbReference type="ARBA" id="ARBA00022448"/>
    </source>
</evidence>
<accession>A0A5P0ZJI8</accession>
<feature type="transmembrane region" description="Helical" evidence="7">
    <location>
        <begin position="260"/>
        <end position="282"/>
    </location>
</feature>
<feature type="transmembrane region" description="Helical" evidence="7">
    <location>
        <begin position="42"/>
        <end position="60"/>
    </location>
</feature>
<feature type="transmembrane region" description="Helical" evidence="7">
    <location>
        <begin position="192"/>
        <end position="213"/>
    </location>
</feature>
<dbReference type="Gene3D" id="1.20.1720.10">
    <property type="entry name" value="Multidrug resistance protein D"/>
    <property type="match status" value="1"/>
</dbReference>
<reference evidence="9 10" key="1">
    <citation type="journal article" date="2019" name="Syst. Appl. Microbiol.">
        <title>Polyphasic characterization of two novel Lactobacillus spp. isolated from blown salami packages: Description of Lactobacillus halodurans sp. nov. and Lactobacillus salsicarnum sp. nov.</title>
        <authorList>
            <person name="Schuster J.A."/>
            <person name="Klingl A."/>
            <person name="Vogel R.F."/>
            <person name="Ehrmann M.A."/>
        </authorList>
    </citation>
    <scope>NUCLEOTIDE SEQUENCE [LARGE SCALE GENOMIC DNA]</scope>
    <source>
        <strain evidence="9 10">TMW 1.2118</strain>
    </source>
</reference>
<dbReference type="OrthoDB" id="2321349at2"/>
<dbReference type="SUPFAM" id="SSF103473">
    <property type="entry name" value="MFS general substrate transporter"/>
    <property type="match status" value="1"/>
</dbReference>
<feature type="domain" description="Major facilitator superfamily (MFS) profile" evidence="8">
    <location>
        <begin position="6"/>
        <end position="437"/>
    </location>
</feature>
<dbReference type="NCBIfam" id="TIGR00711">
    <property type="entry name" value="efflux_EmrB"/>
    <property type="match status" value="1"/>
</dbReference>
<evidence type="ECO:0000256" key="5">
    <source>
        <dbReference type="ARBA" id="ARBA00022989"/>
    </source>
</evidence>
<dbReference type="InterPro" id="IPR020846">
    <property type="entry name" value="MFS_dom"/>
</dbReference>
<evidence type="ECO:0000256" key="6">
    <source>
        <dbReference type="ARBA" id="ARBA00023136"/>
    </source>
</evidence>
<comment type="caution">
    <text evidence="9">The sequence shown here is derived from an EMBL/GenBank/DDBJ whole genome shotgun (WGS) entry which is preliminary data.</text>
</comment>
<keyword evidence="2" id="KW-0813">Transport</keyword>
<feature type="transmembrane region" description="Helical" evidence="7">
    <location>
        <begin position="131"/>
        <end position="152"/>
    </location>
</feature>
<evidence type="ECO:0000313" key="9">
    <source>
        <dbReference type="EMBL" id="MQS53263.1"/>
    </source>
</evidence>
<dbReference type="CDD" id="cd17321">
    <property type="entry name" value="MFS_MMR_MDR_like"/>
    <property type="match status" value="1"/>
</dbReference>
<evidence type="ECO:0000256" key="4">
    <source>
        <dbReference type="ARBA" id="ARBA00022692"/>
    </source>
</evidence>
<comment type="subcellular location">
    <subcellularLocation>
        <location evidence="1">Cell membrane</location>
        <topology evidence="1">Multi-pass membrane protein</topology>
    </subcellularLocation>
</comment>
<dbReference type="PRINTS" id="PR01036">
    <property type="entry name" value="TCRTETB"/>
</dbReference>
<dbReference type="Pfam" id="PF07690">
    <property type="entry name" value="MFS_1"/>
    <property type="match status" value="1"/>
</dbReference>
<dbReference type="Proteomes" id="UP000380386">
    <property type="component" value="Unassembled WGS sequence"/>
</dbReference>
<dbReference type="AlphaFoldDB" id="A0A5P0ZJI8"/>
<evidence type="ECO:0000259" key="8">
    <source>
        <dbReference type="PROSITE" id="PS50850"/>
    </source>
</evidence>
<evidence type="ECO:0000256" key="3">
    <source>
        <dbReference type="ARBA" id="ARBA00022475"/>
    </source>
</evidence>
<keyword evidence="6 7" id="KW-0472">Membrane</keyword>
<feature type="transmembrane region" description="Helical" evidence="7">
    <location>
        <begin position="350"/>
        <end position="375"/>
    </location>
</feature>
<feature type="transmembrane region" description="Helical" evidence="7">
    <location>
        <begin position="72"/>
        <end position="91"/>
    </location>
</feature>
<evidence type="ECO:0000256" key="7">
    <source>
        <dbReference type="SAM" id="Phobius"/>
    </source>
</evidence>
<keyword evidence="4 7" id="KW-0812">Transmembrane</keyword>
<evidence type="ECO:0000313" key="10">
    <source>
        <dbReference type="Proteomes" id="UP000380386"/>
    </source>
</evidence>
<dbReference type="InterPro" id="IPR036259">
    <property type="entry name" value="MFS_trans_sf"/>
</dbReference>
<feature type="transmembrane region" description="Helical" evidence="7">
    <location>
        <begin position="325"/>
        <end position="344"/>
    </location>
</feature>
<evidence type="ECO:0000256" key="1">
    <source>
        <dbReference type="ARBA" id="ARBA00004651"/>
    </source>
</evidence>
<feature type="transmembrane region" description="Helical" evidence="7">
    <location>
        <begin position="219"/>
        <end position="240"/>
    </location>
</feature>
<dbReference type="GO" id="GO:0005886">
    <property type="term" value="C:plasma membrane"/>
    <property type="evidence" value="ECO:0007669"/>
    <property type="project" value="UniProtKB-SubCell"/>
</dbReference>
<dbReference type="GO" id="GO:0022857">
    <property type="term" value="F:transmembrane transporter activity"/>
    <property type="evidence" value="ECO:0007669"/>
    <property type="project" value="InterPro"/>
</dbReference>
<feature type="transmembrane region" description="Helical" evidence="7">
    <location>
        <begin position="7"/>
        <end position="30"/>
    </location>
</feature>
<proteinExistence type="predicted"/>
<dbReference type="PANTHER" id="PTHR42718:SF46">
    <property type="entry name" value="BLR6921 PROTEIN"/>
    <property type="match status" value="1"/>
</dbReference>
<gene>
    <name evidence="9" type="ORF">FHL02_09550</name>
</gene>
<dbReference type="PROSITE" id="PS50850">
    <property type="entry name" value="MFS"/>
    <property type="match status" value="1"/>
</dbReference>
<name>A0A5P0ZJI8_9LACO</name>
<dbReference type="PANTHER" id="PTHR42718">
    <property type="entry name" value="MAJOR FACILITATOR SUPERFAMILY MULTIDRUG TRANSPORTER MFSC"/>
    <property type="match status" value="1"/>
</dbReference>
<dbReference type="InterPro" id="IPR011701">
    <property type="entry name" value="MFS"/>
</dbReference>
<dbReference type="Gene3D" id="1.20.1250.20">
    <property type="entry name" value="MFS general substrate transporter like domains"/>
    <property type="match status" value="1"/>
</dbReference>
<keyword evidence="3" id="KW-1003">Cell membrane</keyword>
<feature type="transmembrane region" description="Helical" evidence="7">
    <location>
        <begin position="294"/>
        <end position="318"/>
    </location>
</feature>
<feature type="transmembrane region" description="Helical" evidence="7">
    <location>
        <begin position="396"/>
        <end position="415"/>
    </location>
</feature>
<feature type="transmembrane region" description="Helical" evidence="7">
    <location>
        <begin position="158"/>
        <end position="180"/>
    </location>
</feature>